<accession>A0AAD9RR81</accession>
<keyword evidence="7" id="KW-1185">Reference proteome</keyword>
<dbReference type="InterPro" id="IPR040154">
    <property type="entry name" value="Biotinidase/VNN"/>
</dbReference>
<comment type="similarity">
    <text evidence="1">Belongs to the carbon-nitrogen hydrolase superfamily. BTD/VNN family.</text>
</comment>
<name>A0AAD9RR81_9HYME</name>
<dbReference type="Pfam" id="PF00795">
    <property type="entry name" value="CN_hydrolase"/>
    <property type="match status" value="1"/>
</dbReference>
<evidence type="ECO:0000259" key="5">
    <source>
        <dbReference type="PROSITE" id="PS50263"/>
    </source>
</evidence>
<dbReference type="PANTHER" id="PTHR10609">
    <property type="entry name" value="BIOTINIDASE-RELATED"/>
    <property type="match status" value="1"/>
</dbReference>
<reference evidence="6" key="2">
    <citation type="journal article" date="2023" name="Commun. Biol.">
        <title>Intrasexual cuticular hydrocarbon dimorphism in a wasp sheds light on hydrocarbon biosynthesis genes in Hymenoptera.</title>
        <authorList>
            <person name="Moris V.C."/>
            <person name="Podsiadlowski L."/>
            <person name="Martin S."/>
            <person name="Oeyen J.P."/>
            <person name="Donath A."/>
            <person name="Petersen M."/>
            <person name="Wilbrandt J."/>
            <person name="Misof B."/>
            <person name="Liedtke D."/>
            <person name="Thamm M."/>
            <person name="Scheiner R."/>
            <person name="Schmitt T."/>
            <person name="Niehuis O."/>
        </authorList>
    </citation>
    <scope>NUCLEOTIDE SEQUENCE</scope>
    <source>
        <strain evidence="6">GBR_01_08_01A</strain>
    </source>
</reference>
<proteinExistence type="inferred from homology"/>
<dbReference type="InterPro" id="IPR003010">
    <property type="entry name" value="C-N_Hydrolase"/>
</dbReference>
<organism evidence="6 7">
    <name type="scientific">Odynerus spinipes</name>
    <dbReference type="NCBI Taxonomy" id="1348599"/>
    <lineage>
        <taxon>Eukaryota</taxon>
        <taxon>Metazoa</taxon>
        <taxon>Ecdysozoa</taxon>
        <taxon>Arthropoda</taxon>
        <taxon>Hexapoda</taxon>
        <taxon>Insecta</taxon>
        <taxon>Pterygota</taxon>
        <taxon>Neoptera</taxon>
        <taxon>Endopterygota</taxon>
        <taxon>Hymenoptera</taxon>
        <taxon>Apocrita</taxon>
        <taxon>Aculeata</taxon>
        <taxon>Vespoidea</taxon>
        <taxon>Vespidae</taxon>
        <taxon>Eumeninae</taxon>
        <taxon>Odynerus</taxon>
    </lineage>
</organism>
<dbReference type="InterPro" id="IPR036526">
    <property type="entry name" value="C-N_Hydrolase_sf"/>
</dbReference>
<dbReference type="GO" id="GO:0016811">
    <property type="term" value="F:hydrolase activity, acting on carbon-nitrogen (but not peptide) bonds, in linear amides"/>
    <property type="evidence" value="ECO:0007669"/>
    <property type="project" value="InterPro"/>
</dbReference>
<dbReference type="AlphaFoldDB" id="A0AAD9RR81"/>
<dbReference type="PANTHER" id="PTHR10609:SF14">
    <property type="entry name" value="BIOTINIDASE"/>
    <property type="match status" value="1"/>
</dbReference>
<dbReference type="Pfam" id="PF19018">
    <property type="entry name" value="Vanin_C"/>
    <property type="match status" value="1"/>
</dbReference>
<protein>
    <recommendedName>
        <fullName evidence="5">CN hydrolase domain-containing protein</fullName>
    </recommendedName>
</protein>
<sequence>MQDSSDIKEEARSLGTSQSNASKLDSRIGAKFTTISSLWGENHHNNILLSKSSRSMGEVTSNNMNWRWIFLYLLIAYIRSSSQASTPASKSYVAAVVEFSPKFFANDSKATLNSNIPLYVKNIENAKQQNADIIVFPEDGLTSYHLPLRNELGSWTTVIPAPADKYTPCSQNMNGVSEALKNISCAAQKNKIYVVINLPEKSPCTGEGCPKDNVFYYNTNVVFDRNGTIIARYRKVNLFTEPGFDVTKEPEIVTFDTDFGVKFGTFICFDILFATPPLNLTKGLGVTDIVYSTAWFSETPFLTAIQAQAGWSYAEDVNFLASGYNNPARGSAGSGIYLGRAGIKKAIMPLRETTALLVEEVPKKVKRTVSSTMQTHEMKHTEHSHEHVHDEFRRKRENFQLSDLKLLRDNLEVFNTEPLKGNVSTKQLCHNNFCCDFTIRVSKIDPKVHYRIVVFNGIRNYANVRSGATRVCAVVQCSNDTVESCGSIASSTTTFDEIGISGKFDDSLNSLIMPTTLSTTLLPLEDGWSYHEHAHDSHKHVSLNSNKTMSNLLTFGVYCRDYDKDNSNAASSTAIYSLSAFMAFLLSRFL</sequence>
<evidence type="ECO:0000313" key="6">
    <source>
        <dbReference type="EMBL" id="KAK2583898.1"/>
    </source>
</evidence>
<dbReference type="SUPFAM" id="SSF56317">
    <property type="entry name" value="Carbon-nitrogen hydrolase"/>
    <property type="match status" value="1"/>
</dbReference>
<evidence type="ECO:0000256" key="2">
    <source>
        <dbReference type="ARBA" id="ARBA00022729"/>
    </source>
</evidence>
<evidence type="ECO:0000313" key="7">
    <source>
        <dbReference type="Proteomes" id="UP001258017"/>
    </source>
</evidence>
<keyword evidence="2" id="KW-0732">Signal</keyword>
<gene>
    <name evidence="6" type="ORF">KPH14_001169</name>
</gene>
<dbReference type="CDD" id="cd07567">
    <property type="entry name" value="biotinidase_like"/>
    <property type="match status" value="1"/>
</dbReference>
<dbReference type="InterPro" id="IPR012101">
    <property type="entry name" value="Biotinidase-like_euk"/>
</dbReference>
<evidence type="ECO:0000256" key="3">
    <source>
        <dbReference type="ARBA" id="ARBA00022801"/>
    </source>
</evidence>
<dbReference type="Proteomes" id="UP001258017">
    <property type="component" value="Unassembled WGS sequence"/>
</dbReference>
<keyword evidence="3" id="KW-0378">Hydrolase</keyword>
<comment type="caution">
    <text evidence="6">The sequence shown here is derived from an EMBL/GenBank/DDBJ whole genome shotgun (WGS) entry which is preliminary data.</text>
</comment>
<reference evidence="6" key="1">
    <citation type="submission" date="2021-08" db="EMBL/GenBank/DDBJ databases">
        <authorList>
            <person name="Misof B."/>
            <person name="Oliver O."/>
            <person name="Podsiadlowski L."/>
            <person name="Donath A."/>
            <person name="Peters R."/>
            <person name="Mayer C."/>
            <person name="Rust J."/>
            <person name="Gunkel S."/>
            <person name="Lesny P."/>
            <person name="Martin S."/>
            <person name="Oeyen J.P."/>
            <person name="Petersen M."/>
            <person name="Panagiotis P."/>
            <person name="Wilbrandt J."/>
            <person name="Tanja T."/>
        </authorList>
    </citation>
    <scope>NUCLEOTIDE SEQUENCE</scope>
    <source>
        <strain evidence="6">GBR_01_08_01A</strain>
        <tissue evidence="6">Thorax + abdomen</tissue>
    </source>
</reference>
<feature type="domain" description="CN hydrolase" evidence="5">
    <location>
        <begin position="92"/>
        <end position="363"/>
    </location>
</feature>
<dbReference type="PROSITE" id="PS50263">
    <property type="entry name" value="CN_HYDROLASE"/>
    <property type="match status" value="1"/>
</dbReference>
<evidence type="ECO:0000256" key="1">
    <source>
        <dbReference type="ARBA" id="ARBA00008225"/>
    </source>
</evidence>
<dbReference type="EMBL" id="JAIFRP010000029">
    <property type="protein sequence ID" value="KAK2583898.1"/>
    <property type="molecule type" value="Genomic_DNA"/>
</dbReference>
<evidence type="ECO:0000256" key="4">
    <source>
        <dbReference type="ARBA" id="ARBA00023180"/>
    </source>
</evidence>
<dbReference type="InterPro" id="IPR043957">
    <property type="entry name" value="Vanin_C"/>
</dbReference>
<keyword evidence="4" id="KW-0325">Glycoprotein</keyword>
<dbReference type="Gene3D" id="3.60.110.10">
    <property type="entry name" value="Carbon-nitrogen hydrolase"/>
    <property type="match status" value="1"/>
</dbReference>